<dbReference type="AlphaFoldDB" id="A0A1I0S7N2"/>
<keyword evidence="2" id="KW-1185">Reference proteome</keyword>
<dbReference type="RefSeq" id="WP_089898276.1">
    <property type="nucleotide sequence ID" value="NZ_FOJG01000002.1"/>
</dbReference>
<accession>A0A1I0S7N2</accession>
<evidence type="ECO:0000313" key="1">
    <source>
        <dbReference type="EMBL" id="SEW51832.1"/>
    </source>
</evidence>
<protein>
    <submittedName>
        <fullName evidence="1">Uncharacterized protein</fullName>
    </submittedName>
</protein>
<dbReference type="EMBL" id="FOJG01000002">
    <property type="protein sequence ID" value="SEW51832.1"/>
    <property type="molecule type" value="Genomic_DNA"/>
</dbReference>
<reference evidence="2" key="1">
    <citation type="submission" date="2016-10" db="EMBL/GenBank/DDBJ databases">
        <authorList>
            <person name="Varghese N."/>
            <person name="Submissions S."/>
        </authorList>
    </citation>
    <scope>NUCLEOTIDE SEQUENCE [LARGE SCALE GENOMIC DNA]</scope>
    <source>
        <strain evidence="2">DSM 3695</strain>
    </source>
</reference>
<dbReference type="STRING" id="29529.SAMN04488122_4524"/>
<evidence type="ECO:0000313" key="2">
    <source>
        <dbReference type="Proteomes" id="UP000199310"/>
    </source>
</evidence>
<sequence>MPLTKVLITVKSYPTLSSHYDEQVSIAGFREDGVFIRIYPIPFSKKTYEEQYQLYDWVELDLERNTRDFRLESFKPVSLEETAKKKGHLGTEDHWSARKAIVLKNIYRHLDTLFMEAKHEAFYTSLAVFKPARILGFVVEETEREWNSDQLKKLQAGKANSLIFEHPEEPFEVIQKLPYRFSFRFTDNKNEEITLPVEDWALASLYWKSLKRFNGPDREQKAINEVRKKYLQEYARNTDLYFFLGTTQHVHAAAKQPFTIVGLFQPTEPPAVIQGSLF</sequence>
<organism evidence="1 2">
    <name type="scientific">Chitinophaga arvensicola</name>
    <dbReference type="NCBI Taxonomy" id="29529"/>
    <lineage>
        <taxon>Bacteria</taxon>
        <taxon>Pseudomonadati</taxon>
        <taxon>Bacteroidota</taxon>
        <taxon>Chitinophagia</taxon>
        <taxon>Chitinophagales</taxon>
        <taxon>Chitinophagaceae</taxon>
        <taxon>Chitinophaga</taxon>
    </lineage>
</organism>
<dbReference type="OrthoDB" id="7595944at2"/>
<name>A0A1I0S7N2_9BACT</name>
<proteinExistence type="predicted"/>
<gene>
    <name evidence="1" type="ORF">SAMN04488122_4524</name>
</gene>
<dbReference type="Proteomes" id="UP000199310">
    <property type="component" value="Unassembled WGS sequence"/>
</dbReference>